<dbReference type="AlphaFoldDB" id="A0A0M3IIF9"/>
<reference evidence="2" key="1">
    <citation type="submission" date="2017-02" db="UniProtKB">
        <authorList>
            <consortium name="WormBaseParasite"/>
        </authorList>
    </citation>
    <scope>IDENTIFICATION</scope>
</reference>
<evidence type="ECO:0000313" key="1">
    <source>
        <dbReference type="Proteomes" id="UP000036681"/>
    </source>
</evidence>
<dbReference type="Proteomes" id="UP000036681">
    <property type="component" value="Unplaced"/>
</dbReference>
<accession>A0A0M3IIF9</accession>
<dbReference type="WBParaSite" id="ALUE_0001832501-mRNA-1">
    <property type="protein sequence ID" value="ALUE_0001832501-mRNA-1"/>
    <property type="gene ID" value="ALUE_0001832501"/>
</dbReference>
<proteinExistence type="predicted"/>
<keyword evidence="1" id="KW-1185">Reference proteome</keyword>
<name>A0A0M3IIF9_ASCLU</name>
<organism evidence="1 2">
    <name type="scientific">Ascaris lumbricoides</name>
    <name type="common">Giant roundworm</name>
    <dbReference type="NCBI Taxonomy" id="6252"/>
    <lineage>
        <taxon>Eukaryota</taxon>
        <taxon>Metazoa</taxon>
        <taxon>Ecdysozoa</taxon>
        <taxon>Nematoda</taxon>
        <taxon>Chromadorea</taxon>
        <taxon>Rhabditida</taxon>
        <taxon>Spirurina</taxon>
        <taxon>Ascaridomorpha</taxon>
        <taxon>Ascaridoidea</taxon>
        <taxon>Ascarididae</taxon>
        <taxon>Ascaris</taxon>
    </lineage>
</organism>
<evidence type="ECO:0000313" key="2">
    <source>
        <dbReference type="WBParaSite" id="ALUE_0001832501-mRNA-1"/>
    </source>
</evidence>
<protein>
    <submittedName>
        <fullName evidence="2">Transposase</fullName>
    </submittedName>
</protein>
<sequence>MNDIGLVIPDSFHKREVIHQHVSIGTAALIAD</sequence>